<dbReference type="InterPro" id="IPR036366">
    <property type="entry name" value="PGBDSf"/>
</dbReference>
<dbReference type="CDD" id="cd12797">
    <property type="entry name" value="M23_peptidase"/>
    <property type="match status" value="1"/>
</dbReference>
<sequence>MPKKRAFEATMNRRKLFIGLGAGIAIAGIPSIATAGEVGIQAGVWSNPTMGRITSGFKTPARPTHSGTDVANNQGTAIWAANGGKIVGVRTNSYPGDTRQGLLPGRTGNGVLIDHGGGYRTYYGHLYSAAVSVGQTVVAGQRIAAMGTTGNSTGNHLHFEVHLNGGLLNPYTFLANKGITLGSSAPAGGSGNWPTVKKGTTGARARVVQHLLNARGQKLVVDGDFATKSVDAAKAFQRSKGLVADGVIGPISWPVLVVDVKNGKQGSASKAAQTGLNRHGYGLLVDGDFGSLSVDATKKFQRSKGLVADGWIGPLTWRPLVA</sequence>
<dbReference type="Pfam" id="PF01471">
    <property type="entry name" value="PG_binding_1"/>
    <property type="match status" value="2"/>
</dbReference>
<proteinExistence type="predicted"/>
<dbReference type="InterPro" id="IPR011055">
    <property type="entry name" value="Dup_hybrid_motif"/>
</dbReference>
<dbReference type="Gene3D" id="2.70.70.10">
    <property type="entry name" value="Glucose Permease (Domain IIA)"/>
    <property type="match status" value="1"/>
</dbReference>
<feature type="domain" description="Peptidoglycan binding-like" evidence="1">
    <location>
        <begin position="202"/>
        <end position="250"/>
    </location>
</feature>
<feature type="domain" description="M23ase beta-sheet core" evidence="2">
    <location>
        <begin position="64"/>
        <end position="170"/>
    </location>
</feature>
<dbReference type="SUPFAM" id="SSF47090">
    <property type="entry name" value="PGBD-like"/>
    <property type="match status" value="2"/>
</dbReference>
<comment type="caution">
    <text evidence="3">The sequence shown here is derived from an EMBL/GenBank/DDBJ whole genome shotgun (WGS) entry which is preliminary data.</text>
</comment>
<dbReference type="AlphaFoldDB" id="A0A543ATF0"/>
<gene>
    <name evidence="3" type="ORF">FB566_1374</name>
</gene>
<name>A0A543ATF0_9ACTN</name>
<dbReference type="InterPro" id="IPR036365">
    <property type="entry name" value="PGBD-like_sf"/>
</dbReference>
<dbReference type="Gene3D" id="1.10.101.10">
    <property type="entry name" value="PGBD-like superfamily/PGBD"/>
    <property type="match status" value="2"/>
</dbReference>
<protein>
    <submittedName>
        <fullName evidence="3">Putative peptidoglycan binding protein</fullName>
    </submittedName>
</protein>
<evidence type="ECO:0000259" key="1">
    <source>
        <dbReference type="Pfam" id="PF01471"/>
    </source>
</evidence>
<dbReference type="InterPro" id="IPR050570">
    <property type="entry name" value="Cell_wall_metabolism_enzyme"/>
</dbReference>
<accession>A0A543ATF0</accession>
<organism evidence="3 4">
    <name type="scientific">Stackebrandtia endophytica</name>
    <dbReference type="NCBI Taxonomy" id="1496996"/>
    <lineage>
        <taxon>Bacteria</taxon>
        <taxon>Bacillati</taxon>
        <taxon>Actinomycetota</taxon>
        <taxon>Actinomycetes</taxon>
        <taxon>Glycomycetales</taxon>
        <taxon>Glycomycetaceae</taxon>
        <taxon>Stackebrandtia</taxon>
    </lineage>
</organism>
<dbReference type="EMBL" id="VFOW01000001">
    <property type="protein sequence ID" value="TQL75859.1"/>
    <property type="molecule type" value="Genomic_DNA"/>
</dbReference>
<keyword evidence="4" id="KW-1185">Reference proteome</keyword>
<dbReference type="PANTHER" id="PTHR21666">
    <property type="entry name" value="PEPTIDASE-RELATED"/>
    <property type="match status" value="1"/>
</dbReference>
<dbReference type="PANTHER" id="PTHR21666:SF270">
    <property type="entry name" value="MUREIN HYDROLASE ACTIVATOR ENVC"/>
    <property type="match status" value="1"/>
</dbReference>
<dbReference type="GO" id="GO:0004222">
    <property type="term" value="F:metalloendopeptidase activity"/>
    <property type="evidence" value="ECO:0007669"/>
    <property type="project" value="TreeGrafter"/>
</dbReference>
<dbReference type="InParanoid" id="A0A543ATF0"/>
<dbReference type="InterPro" id="IPR016047">
    <property type="entry name" value="M23ase_b-sheet_dom"/>
</dbReference>
<evidence type="ECO:0000259" key="2">
    <source>
        <dbReference type="Pfam" id="PF01551"/>
    </source>
</evidence>
<dbReference type="InterPro" id="IPR002477">
    <property type="entry name" value="Peptidoglycan-bd-like"/>
</dbReference>
<dbReference type="Proteomes" id="UP000317043">
    <property type="component" value="Unassembled WGS sequence"/>
</dbReference>
<feature type="domain" description="Peptidoglycan binding-like" evidence="1">
    <location>
        <begin position="266"/>
        <end position="318"/>
    </location>
</feature>
<evidence type="ECO:0000313" key="3">
    <source>
        <dbReference type="EMBL" id="TQL75859.1"/>
    </source>
</evidence>
<evidence type="ECO:0000313" key="4">
    <source>
        <dbReference type="Proteomes" id="UP000317043"/>
    </source>
</evidence>
<reference evidence="3 4" key="1">
    <citation type="submission" date="2019-06" db="EMBL/GenBank/DDBJ databases">
        <title>Sequencing the genomes of 1000 actinobacteria strains.</title>
        <authorList>
            <person name="Klenk H.-P."/>
        </authorList>
    </citation>
    <scope>NUCLEOTIDE SEQUENCE [LARGE SCALE GENOMIC DNA]</scope>
    <source>
        <strain evidence="3 4">DSM 45928</strain>
    </source>
</reference>
<dbReference type="SUPFAM" id="SSF51261">
    <property type="entry name" value="Duplicated hybrid motif"/>
    <property type="match status" value="1"/>
</dbReference>
<dbReference type="Pfam" id="PF01551">
    <property type="entry name" value="Peptidase_M23"/>
    <property type="match status" value="1"/>
</dbReference>